<evidence type="ECO:0000256" key="1">
    <source>
        <dbReference type="ARBA" id="ARBA00022737"/>
    </source>
</evidence>
<organism evidence="5 6">
    <name type="scientific">Dillenia turbinata</name>
    <dbReference type="NCBI Taxonomy" id="194707"/>
    <lineage>
        <taxon>Eukaryota</taxon>
        <taxon>Viridiplantae</taxon>
        <taxon>Streptophyta</taxon>
        <taxon>Embryophyta</taxon>
        <taxon>Tracheophyta</taxon>
        <taxon>Spermatophyta</taxon>
        <taxon>Magnoliopsida</taxon>
        <taxon>eudicotyledons</taxon>
        <taxon>Gunneridae</taxon>
        <taxon>Pentapetalae</taxon>
        <taxon>Dilleniales</taxon>
        <taxon>Dilleniaceae</taxon>
        <taxon>Dillenia</taxon>
    </lineage>
</organism>
<dbReference type="InterPro" id="IPR018834">
    <property type="entry name" value="DNA/RNA-bd_Est1-type"/>
</dbReference>
<accession>A0AAN8W9J1</accession>
<feature type="domain" description="DNA/RNA-binding" evidence="3">
    <location>
        <begin position="205"/>
        <end position="539"/>
    </location>
</feature>
<dbReference type="Pfam" id="PF10373">
    <property type="entry name" value="EST1_DNA_bind"/>
    <property type="match status" value="1"/>
</dbReference>
<evidence type="ECO:0000256" key="2">
    <source>
        <dbReference type="SAM" id="MobiDB-lite"/>
    </source>
</evidence>
<feature type="domain" description="Telomerase activating protein Est1-like N-terminal" evidence="4">
    <location>
        <begin position="69"/>
        <end position="192"/>
    </location>
</feature>
<dbReference type="EMBL" id="JBAMMX010000003">
    <property type="protein sequence ID" value="KAK6944451.1"/>
    <property type="molecule type" value="Genomic_DNA"/>
</dbReference>
<dbReference type="Pfam" id="PF10374">
    <property type="entry name" value="EST1"/>
    <property type="match status" value="1"/>
</dbReference>
<dbReference type="AlphaFoldDB" id="A0AAN8W9J1"/>
<dbReference type="GO" id="GO:0042162">
    <property type="term" value="F:telomeric DNA binding"/>
    <property type="evidence" value="ECO:0007669"/>
    <property type="project" value="TreeGrafter"/>
</dbReference>
<feature type="region of interest" description="Disordered" evidence="2">
    <location>
        <begin position="282"/>
        <end position="307"/>
    </location>
</feature>
<protein>
    <submittedName>
        <fullName evidence="5">DNA/RNA-binding domain, Est1-type</fullName>
    </submittedName>
</protein>
<feature type="compositionally biased region" description="Basic and acidic residues" evidence="2">
    <location>
        <begin position="296"/>
        <end position="307"/>
    </location>
</feature>
<proteinExistence type="predicted"/>
<dbReference type="GO" id="GO:0070034">
    <property type="term" value="F:telomerase RNA binding"/>
    <property type="evidence" value="ECO:0007669"/>
    <property type="project" value="TreeGrafter"/>
</dbReference>
<dbReference type="PANTHER" id="PTHR15696">
    <property type="entry name" value="SMG-7 SUPPRESSOR WITH MORPHOLOGICAL EFFECT ON GENITALIA PROTEIN 7"/>
    <property type="match status" value="1"/>
</dbReference>
<dbReference type="FunFam" id="1.25.40.10:FF:000225">
    <property type="entry name" value="Protein SMG7"/>
    <property type="match status" value="1"/>
</dbReference>
<evidence type="ECO:0000259" key="4">
    <source>
        <dbReference type="Pfam" id="PF10374"/>
    </source>
</evidence>
<evidence type="ECO:0000313" key="5">
    <source>
        <dbReference type="EMBL" id="KAK6944451.1"/>
    </source>
</evidence>
<keyword evidence="6" id="KW-1185">Reference proteome</keyword>
<dbReference type="InterPro" id="IPR045153">
    <property type="entry name" value="Est1/Ebs1-like"/>
</dbReference>
<dbReference type="GO" id="GO:0000184">
    <property type="term" value="P:nuclear-transcribed mRNA catabolic process, nonsense-mediated decay"/>
    <property type="evidence" value="ECO:0007669"/>
    <property type="project" value="TreeGrafter"/>
</dbReference>
<dbReference type="PANTHER" id="PTHR15696:SF25">
    <property type="entry name" value="OS08G0305300 PROTEIN"/>
    <property type="match status" value="1"/>
</dbReference>
<dbReference type="Proteomes" id="UP001370490">
    <property type="component" value="Unassembled WGS sequence"/>
</dbReference>
<dbReference type="InterPro" id="IPR011990">
    <property type="entry name" value="TPR-like_helical_dom_sf"/>
</dbReference>
<dbReference type="SUPFAM" id="SSF48452">
    <property type="entry name" value="TPR-like"/>
    <property type="match status" value="1"/>
</dbReference>
<gene>
    <name evidence="5" type="ORF">RJ641_025553</name>
</gene>
<reference evidence="5 6" key="1">
    <citation type="submission" date="2023-12" db="EMBL/GenBank/DDBJ databases">
        <title>A high-quality genome assembly for Dillenia turbinata (Dilleniales).</title>
        <authorList>
            <person name="Chanderbali A."/>
        </authorList>
    </citation>
    <scope>NUCLEOTIDE SEQUENCE [LARGE SCALE GENOMIC DNA]</scope>
    <source>
        <strain evidence="5">LSX21</strain>
        <tissue evidence="5">Leaf</tissue>
    </source>
</reference>
<name>A0AAN8W9J1_9MAGN</name>
<keyword evidence="1" id="KW-0677">Repeat</keyword>
<dbReference type="Gene3D" id="1.25.40.10">
    <property type="entry name" value="Tetratricopeptide repeat domain"/>
    <property type="match status" value="1"/>
</dbReference>
<comment type="caution">
    <text evidence="5">The sequence shown here is derived from an EMBL/GenBank/DDBJ whole genome shotgun (WGS) entry which is preliminary data.</text>
</comment>
<evidence type="ECO:0000313" key="6">
    <source>
        <dbReference type="Proteomes" id="UP001370490"/>
    </source>
</evidence>
<evidence type="ECO:0000259" key="3">
    <source>
        <dbReference type="Pfam" id="PF10373"/>
    </source>
</evidence>
<sequence>MTILMDDTTDNSSRDRVQRLYNKNVELENRRRRSAQARIPSDLNTWQQMRENYEAIILEDHVFSEQHDIEYALWQLHYQRIEELRAHYSAAQASTGSNGPQGSKPHSRPDRIAKIRSQFKIFLSEATGFYHDLMLKIRAKYGLPLGYFSDDPDNEIVTSKDRNKSAEMKKGLISCHRCLIYLGDLARYKGLYGEGDSKTRDYAAASSYYMQASSLWPSSGNPHHQLAILASYSGDELVAIYRYFRSLAVDNPFSTARDNLIIAFEKNRQSYTQLLGDAKVPSTKSVPARSAGKGRGKSEARPAVKDNKIETTSVKERAVSIPETYKAFCTRFVRLNGILFTRTSLETFSEIFTMVRSDLLELLSSGPEDEFNFGSGSSENRLVIVRLVSILIFTVHNVNRETENQSYAEILQRSVLLQNALTAAFEFMGLILERSLHLQDPTATYLLPGVLVFVEWLASHPDIAAGSDMEEKQVTARSSFWKHCIPFLNKLLASSLVSTTENDDENCFYNMSRYEEGETANRLALWEDFELRGFLPLVPAQVILDFSRQQSFGGDGGIKERKARLQRIIAAGKALVNVVRVGQQTVYFDHKLKKFAFGVEPQISDEFLLTAPELPAVDGMIEEQAASIKVNTDVMCAKLHLTVEGDEEEEEIVFKPPVMDKHTDVIVSNLSSLDIQRPAATAYKGYLGRFVEPVSAPQNGTLLQNAFNTNFRPTNLIGDVPKHLDPVQPGASKWLVDQQAYIANGLNNLSFSESGLAVKSDLQNQVFQHSALSLPFPQSINYTAGSALNTQVPESVIPSRFDLVMSSGANMDNLPLKPTPPLSAASKKNPVSRPVRHHGPPPGFSPFPGKHAEEPLSGLIRKSENLPMDNYSWLDGYQMLPSTTQGLGFSSSMNHPGQTIQNVNKGNNLGGLSFPFPGKQVPGLQVQVGNQKDWWDYQLSDKLNVYQEQQQQQLQKGNLQSTPLPEQYQGQSLWEGRFFV</sequence>
<feature type="region of interest" description="Disordered" evidence="2">
    <location>
        <begin position="815"/>
        <end position="851"/>
    </location>
</feature>
<dbReference type="InterPro" id="IPR019458">
    <property type="entry name" value="Est1-like_N"/>
</dbReference>
<dbReference type="GO" id="GO:0005697">
    <property type="term" value="C:telomerase holoenzyme complex"/>
    <property type="evidence" value="ECO:0007669"/>
    <property type="project" value="TreeGrafter"/>
</dbReference>